<dbReference type="AlphaFoldDB" id="A0A081P1F9"/>
<reference evidence="2 3" key="1">
    <citation type="submission" date="2014-06" db="EMBL/GenBank/DDBJ databases">
        <title>Draft genome sequence of Paenibacillus sp. MSt1.</title>
        <authorList>
            <person name="Aw Y.K."/>
            <person name="Ong K.S."/>
            <person name="Gan H.M."/>
            <person name="Lee S.M."/>
        </authorList>
    </citation>
    <scope>NUCLEOTIDE SEQUENCE [LARGE SCALE GENOMIC DNA]</scope>
    <source>
        <strain evidence="2 3">MSt1</strain>
    </source>
</reference>
<proteinExistence type="predicted"/>
<keyword evidence="3" id="KW-1185">Reference proteome</keyword>
<protein>
    <submittedName>
        <fullName evidence="2">Uncharacterized protein</fullName>
    </submittedName>
</protein>
<organism evidence="2 3">
    <name type="scientific">Paenibacillus tyrfis</name>
    <dbReference type="NCBI Taxonomy" id="1501230"/>
    <lineage>
        <taxon>Bacteria</taxon>
        <taxon>Bacillati</taxon>
        <taxon>Bacillota</taxon>
        <taxon>Bacilli</taxon>
        <taxon>Bacillales</taxon>
        <taxon>Paenibacillaceae</taxon>
        <taxon>Paenibacillus</taxon>
    </lineage>
</organism>
<evidence type="ECO:0000256" key="1">
    <source>
        <dbReference type="SAM" id="MobiDB-lite"/>
    </source>
</evidence>
<dbReference type="Proteomes" id="UP000028123">
    <property type="component" value="Unassembled WGS sequence"/>
</dbReference>
<accession>A0A081P1F9</accession>
<dbReference type="EMBL" id="JNVM01000016">
    <property type="protein sequence ID" value="KEQ24532.1"/>
    <property type="molecule type" value="Genomic_DNA"/>
</dbReference>
<feature type="region of interest" description="Disordered" evidence="1">
    <location>
        <begin position="1"/>
        <end position="20"/>
    </location>
</feature>
<evidence type="ECO:0000313" key="3">
    <source>
        <dbReference type="Proteomes" id="UP000028123"/>
    </source>
</evidence>
<gene>
    <name evidence="2" type="ORF">ET33_09670</name>
</gene>
<name>A0A081P1F9_9BACL</name>
<evidence type="ECO:0000313" key="2">
    <source>
        <dbReference type="EMBL" id="KEQ24532.1"/>
    </source>
</evidence>
<sequence length="60" mass="6712">MRSDDQEAFADSGNPQGERVCGSAGQIGYSFKFAFSFYHLNRSPGDKEASVENFRYLIRG</sequence>
<comment type="caution">
    <text evidence="2">The sequence shown here is derived from an EMBL/GenBank/DDBJ whole genome shotgun (WGS) entry which is preliminary data.</text>
</comment>